<gene>
    <name evidence="9 12" type="primary">recF</name>
    <name evidence="12" type="ORF">GCM10007879_12160</name>
</gene>
<keyword evidence="9 10" id="KW-0227">DNA damage</keyword>
<dbReference type="RefSeq" id="WP_284362779.1">
    <property type="nucleotide sequence ID" value="NZ_BSNI01000002.1"/>
</dbReference>
<keyword evidence="9 10" id="KW-0742">SOS response</keyword>
<dbReference type="InterPro" id="IPR003395">
    <property type="entry name" value="RecF/RecN/SMC_N"/>
</dbReference>
<keyword evidence="6 9" id="KW-0547">Nucleotide-binding</keyword>
<dbReference type="Gene3D" id="1.20.1050.90">
    <property type="entry name" value="RecF/RecN/SMC, N-terminal domain"/>
    <property type="match status" value="1"/>
</dbReference>
<keyword evidence="9 10" id="KW-0234">DNA repair</keyword>
<dbReference type="PANTHER" id="PTHR32182:SF0">
    <property type="entry name" value="DNA REPLICATION AND REPAIR PROTEIN RECF"/>
    <property type="match status" value="1"/>
</dbReference>
<comment type="caution">
    <text evidence="12">The sequence shown here is derived from an EMBL/GenBank/DDBJ whole genome shotgun (WGS) entry which is preliminary data.</text>
</comment>
<evidence type="ECO:0000313" key="12">
    <source>
        <dbReference type="EMBL" id="GLQ16967.1"/>
    </source>
</evidence>
<reference evidence="12" key="1">
    <citation type="journal article" date="2014" name="Int. J. Syst. Evol. Microbiol.">
        <title>Complete genome of a new Firmicutes species belonging to the dominant human colonic microbiota ('Ruminococcus bicirculans') reveals two chromosomes and a selective capacity to utilize plant glucans.</title>
        <authorList>
            <consortium name="NISC Comparative Sequencing Program"/>
            <person name="Wegmann U."/>
            <person name="Louis P."/>
            <person name="Goesmann A."/>
            <person name="Henrissat B."/>
            <person name="Duncan S.H."/>
            <person name="Flint H.J."/>
        </authorList>
    </citation>
    <scope>NUCLEOTIDE SEQUENCE</scope>
    <source>
        <strain evidence="12">NBRC 107169</strain>
    </source>
</reference>
<evidence type="ECO:0000256" key="2">
    <source>
        <dbReference type="ARBA" id="ARBA00008016"/>
    </source>
</evidence>
<sequence>MAEIRQTPTRVTPSHFVSRLRLSNYRNYVSAALDPDDRHVVLTGPNGAGKTNLLEAISLLSPGRGLRRANFDTLALHSGTGGWAVAASIETQYGTVDLGTGLEPDATTGRRVKINGAAAKSVDQLGEYLRILWLTPAQDGLFTGPAADRRRFFDRLVLALIPGHGAEVAQFEKAMRQRNKLLDEYGDAAWAAAIEAQMAAHAAAMHFSRLDTIAHLNELLQHDDGSGFPSAYLEIESQEHVGEFQTSTELEEAYINVWRERRHLDRAAGRTTIGPHRTDILVTNTDKQVPANICSTGEQKALLVGLIMAHARLVKQMTGISPLLLLDEIAAHLDANRRASLFALLNALGTQCWMTGTDQLLFDSLGADAQFFTVQDALLSPFEPQ</sequence>
<evidence type="ECO:0000256" key="3">
    <source>
        <dbReference type="ARBA" id="ARBA00020170"/>
    </source>
</evidence>
<evidence type="ECO:0000256" key="8">
    <source>
        <dbReference type="ARBA" id="ARBA00023125"/>
    </source>
</evidence>
<evidence type="ECO:0000256" key="9">
    <source>
        <dbReference type="HAMAP-Rule" id="MF_00365"/>
    </source>
</evidence>
<feature type="domain" description="AAA+ ATPase" evidence="11">
    <location>
        <begin position="36"/>
        <end position="377"/>
    </location>
</feature>
<keyword evidence="7 9" id="KW-0067">ATP-binding</keyword>
<comment type="function">
    <text evidence="9 10">The RecF protein is involved in DNA metabolism; it is required for DNA replication and normal SOS inducibility. RecF binds preferentially to single-stranded, linear DNA. It also seems to bind ATP.</text>
</comment>
<dbReference type="SUPFAM" id="SSF52540">
    <property type="entry name" value="P-loop containing nucleoside triphosphate hydrolases"/>
    <property type="match status" value="1"/>
</dbReference>
<keyword evidence="8 9" id="KW-0238">DNA-binding</keyword>
<evidence type="ECO:0000313" key="13">
    <source>
        <dbReference type="Proteomes" id="UP001161405"/>
    </source>
</evidence>
<dbReference type="PROSITE" id="PS00618">
    <property type="entry name" value="RECF_2"/>
    <property type="match status" value="1"/>
</dbReference>
<dbReference type="EMBL" id="BSNI01000002">
    <property type="protein sequence ID" value="GLQ16967.1"/>
    <property type="molecule type" value="Genomic_DNA"/>
</dbReference>
<dbReference type="Proteomes" id="UP001161405">
    <property type="component" value="Unassembled WGS sequence"/>
</dbReference>
<evidence type="ECO:0000256" key="10">
    <source>
        <dbReference type="RuleBase" id="RU000578"/>
    </source>
</evidence>
<dbReference type="InterPro" id="IPR018078">
    <property type="entry name" value="DNA-binding_RecF_CS"/>
</dbReference>
<dbReference type="InterPro" id="IPR003593">
    <property type="entry name" value="AAA+_ATPase"/>
</dbReference>
<name>A0ABQ5UQN2_9HYPH</name>
<evidence type="ECO:0000256" key="4">
    <source>
        <dbReference type="ARBA" id="ARBA00022490"/>
    </source>
</evidence>
<keyword evidence="4 9" id="KW-0963">Cytoplasm</keyword>
<dbReference type="Pfam" id="PF02463">
    <property type="entry name" value="SMC_N"/>
    <property type="match status" value="1"/>
</dbReference>
<dbReference type="Gene3D" id="3.40.50.300">
    <property type="entry name" value="P-loop containing nucleotide triphosphate hydrolases"/>
    <property type="match status" value="1"/>
</dbReference>
<dbReference type="HAMAP" id="MF_00365">
    <property type="entry name" value="RecF"/>
    <property type="match status" value="1"/>
</dbReference>
<comment type="similarity">
    <text evidence="2 9 10">Belongs to the RecF family.</text>
</comment>
<keyword evidence="13" id="KW-1185">Reference proteome</keyword>
<accession>A0ABQ5UQN2</accession>
<dbReference type="InterPro" id="IPR001238">
    <property type="entry name" value="DNA-binding_RecF"/>
</dbReference>
<dbReference type="SMART" id="SM00382">
    <property type="entry name" value="AAA"/>
    <property type="match status" value="1"/>
</dbReference>
<proteinExistence type="inferred from homology"/>
<reference evidence="12" key="2">
    <citation type="submission" date="2023-01" db="EMBL/GenBank/DDBJ databases">
        <title>Draft genome sequence of Maritalea porphyrae strain NBRC 107169.</title>
        <authorList>
            <person name="Sun Q."/>
            <person name="Mori K."/>
        </authorList>
    </citation>
    <scope>NUCLEOTIDE SEQUENCE</scope>
    <source>
        <strain evidence="12">NBRC 107169</strain>
    </source>
</reference>
<keyword evidence="5 9" id="KW-0235">DNA replication</keyword>
<dbReference type="InterPro" id="IPR042174">
    <property type="entry name" value="RecF_2"/>
</dbReference>
<evidence type="ECO:0000256" key="7">
    <source>
        <dbReference type="ARBA" id="ARBA00022840"/>
    </source>
</evidence>
<evidence type="ECO:0000256" key="1">
    <source>
        <dbReference type="ARBA" id="ARBA00004496"/>
    </source>
</evidence>
<evidence type="ECO:0000259" key="11">
    <source>
        <dbReference type="SMART" id="SM00382"/>
    </source>
</evidence>
<dbReference type="NCBIfam" id="TIGR00611">
    <property type="entry name" value="recf"/>
    <property type="match status" value="1"/>
</dbReference>
<comment type="subcellular location">
    <subcellularLocation>
        <location evidence="1 9 10">Cytoplasm</location>
    </subcellularLocation>
</comment>
<organism evidence="12 13">
    <name type="scientific">Maritalea porphyrae</name>
    <dbReference type="NCBI Taxonomy" id="880732"/>
    <lineage>
        <taxon>Bacteria</taxon>
        <taxon>Pseudomonadati</taxon>
        <taxon>Pseudomonadota</taxon>
        <taxon>Alphaproteobacteria</taxon>
        <taxon>Hyphomicrobiales</taxon>
        <taxon>Devosiaceae</taxon>
        <taxon>Maritalea</taxon>
    </lineage>
</organism>
<feature type="binding site" evidence="9">
    <location>
        <begin position="44"/>
        <end position="51"/>
    </location>
    <ligand>
        <name>ATP</name>
        <dbReference type="ChEBI" id="CHEBI:30616"/>
    </ligand>
</feature>
<protein>
    <recommendedName>
        <fullName evidence="3 9">DNA replication and repair protein RecF</fullName>
    </recommendedName>
</protein>
<evidence type="ECO:0000256" key="5">
    <source>
        <dbReference type="ARBA" id="ARBA00022705"/>
    </source>
</evidence>
<evidence type="ECO:0000256" key="6">
    <source>
        <dbReference type="ARBA" id="ARBA00022741"/>
    </source>
</evidence>
<dbReference type="PROSITE" id="PS00617">
    <property type="entry name" value="RECF_1"/>
    <property type="match status" value="1"/>
</dbReference>
<dbReference type="PANTHER" id="PTHR32182">
    <property type="entry name" value="DNA REPLICATION AND REPAIR PROTEIN RECF"/>
    <property type="match status" value="1"/>
</dbReference>
<dbReference type="InterPro" id="IPR027417">
    <property type="entry name" value="P-loop_NTPase"/>
</dbReference>